<dbReference type="Proteomes" id="UP001431532">
    <property type="component" value="Unassembled WGS sequence"/>
</dbReference>
<dbReference type="RefSeq" id="WP_282838438.1">
    <property type="nucleotide sequence ID" value="NZ_JASCXW010000001.1"/>
</dbReference>
<name>A0AAW6U240_9MOLU</name>
<feature type="transmembrane region" description="Helical" evidence="1">
    <location>
        <begin position="91"/>
        <end position="108"/>
    </location>
</feature>
<evidence type="ECO:0000256" key="1">
    <source>
        <dbReference type="SAM" id="Phobius"/>
    </source>
</evidence>
<comment type="caution">
    <text evidence="2">The sequence shown here is derived from an EMBL/GenBank/DDBJ whole genome shotgun (WGS) entry which is preliminary data.</text>
</comment>
<accession>A0AAW6U240</accession>
<dbReference type="GO" id="GO:0005886">
    <property type="term" value="C:plasma membrane"/>
    <property type="evidence" value="ECO:0007669"/>
    <property type="project" value="InterPro"/>
</dbReference>
<feature type="transmembrane region" description="Helical" evidence="1">
    <location>
        <begin position="12"/>
        <end position="34"/>
    </location>
</feature>
<feature type="transmembrane region" description="Helical" evidence="1">
    <location>
        <begin position="150"/>
        <end position="172"/>
    </location>
</feature>
<gene>
    <name evidence="2" type="ORF">QJ521_00590</name>
</gene>
<dbReference type="AlphaFoldDB" id="A0AAW6U240"/>
<dbReference type="GO" id="GO:0015234">
    <property type="term" value="F:thiamine transmembrane transporter activity"/>
    <property type="evidence" value="ECO:0007669"/>
    <property type="project" value="InterPro"/>
</dbReference>
<reference evidence="2" key="1">
    <citation type="submission" date="2023-05" db="EMBL/GenBank/DDBJ databases">
        <title>Mariniplasma microaerophilum sp. nov., a novel anaerobic mollicute isolated from terrestrial mud volcano, Taman Peninsula, Russia.</title>
        <authorList>
            <person name="Khomyakova M.A."/>
            <person name="Merkel A.Y."/>
            <person name="Slobodkin A.I."/>
        </authorList>
    </citation>
    <scope>NUCLEOTIDE SEQUENCE</scope>
    <source>
        <strain evidence="2">M4Ah</strain>
    </source>
</reference>
<dbReference type="Pfam" id="PF09515">
    <property type="entry name" value="Thia_YuaJ"/>
    <property type="match status" value="1"/>
</dbReference>
<dbReference type="EMBL" id="JASCXW010000001">
    <property type="protein sequence ID" value="MDI6452046.1"/>
    <property type="molecule type" value="Genomic_DNA"/>
</dbReference>
<keyword evidence="1" id="KW-0812">Transmembrane</keyword>
<evidence type="ECO:0000313" key="2">
    <source>
        <dbReference type="EMBL" id="MDI6452046.1"/>
    </source>
</evidence>
<feature type="transmembrane region" description="Helical" evidence="1">
    <location>
        <begin position="115"/>
        <end position="138"/>
    </location>
</feature>
<proteinExistence type="predicted"/>
<dbReference type="Gene3D" id="1.10.1760.20">
    <property type="match status" value="1"/>
</dbReference>
<evidence type="ECO:0000313" key="3">
    <source>
        <dbReference type="Proteomes" id="UP001431532"/>
    </source>
</evidence>
<keyword evidence="1" id="KW-0472">Membrane</keyword>
<protein>
    <submittedName>
        <fullName evidence="2">Energy-coupled thiamine transporter ThiT</fullName>
    </submittedName>
</protein>
<keyword evidence="1" id="KW-1133">Transmembrane helix</keyword>
<dbReference type="InterPro" id="IPR012651">
    <property type="entry name" value="Thia_Transptr_ThiT"/>
</dbReference>
<sequence>MNASRELKKITMSSGLVAIAFVIELLIKFVLPIFSMPFGGNFIGLSMLPLIFIGFLYGLKYGILACFVYGIFEIILAPSGYIIGWSFMLDYLLGFTAFGLTGLFVGKLGSAKWTIIGIAVAGFVRYLSVSFAGVIFWTEAANFDAWIYSFVVYNLGYMVTSTALTMIIALLIRKRVLDLNDQMMSQTPATS</sequence>
<keyword evidence="3" id="KW-1185">Reference proteome</keyword>
<organism evidence="2 3">
    <name type="scientific">Peloplasma aerotolerans</name>
    <dbReference type="NCBI Taxonomy" id="3044389"/>
    <lineage>
        <taxon>Bacteria</taxon>
        <taxon>Bacillati</taxon>
        <taxon>Mycoplasmatota</taxon>
        <taxon>Mollicutes</taxon>
        <taxon>Acholeplasmatales</taxon>
        <taxon>Acholeplasmataceae</taxon>
        <taxon>Peloplasma</taxon>
    </lineage>
</organism>